<gene>
    <name evidence="1" type="ORF">KEU06_20020</name>
</gene>
<keyword evidence="2" id="KW-1185">Reference proteome</keyword>
<organism evidence="1 2">
    <name type="scientific">Pseudaminobacter soli</name>
    <name type="common">ex Zhang et al. 2022</name>
    <dbReference type="NCBI Taxonomy" id="2831468"/>
    <lineage>
        <taxon>Bacteria</taxon>
        <taxon>Pseudomonadati</taxon>
        <taxon>Pseudomonadota</taxon>
        <taxon>Alphaproteobacteria</taxon>
        <taxon>Hyphomicrobiales</taxon>
        <taxon>Phyllobacteriaceae</taxon>
        <taxon>Pseudaminobacter</taxon>
    </lineage>
</organism>
<evidence type="ECO:0000313" key="1">
    <source>
        <dbReference type="EMBL" id="MBS3650903.1"/>
    </source>
</evidence>
<dbReference type="AlphaFoldDB" id="A0A942E4B0"/>
<dbReference type="Proteomes" id="UP000680348">
    <property type="component" value="Unassembled WGS sequence"/>
</dbReference>
<dbReference type="RefSeq" id="WP_188256460.1">
    <property type="nucleotide sequence ID" value="NZ_JABVCF010000011.1"/>
</dbReference>
<comment type="caution">
    <text evidence="1">The sequence shown here is derived from an EMBL/GenBank/DDBJ whole genome shotgun (WGS) entry which is preliminary data.</text>
</comment>
<name>A0A942E4B0_9HYPH</name>
<dbReference type="EMBL" id="JAGWCR010000011">
    <property type="protein sequence ID" value="MBS3650903.1"/>
    <property type="molecule type" value="Genomic_DNA"/>
</dbReference>
<sequence>MTGVPGIASWFDPTPAGFADDFSPEVPSEARRGGVGVARAFLTPEP</sequence>
<evidence type="ECO:0000313" key="2">
    <source>
        <dbReference type="Proteomes" id="UP000680348"/>
    </source>
</evidence>
<accession>A0A942E4B0</accession>
<protein>
    <submittedName>
        <fullName evidence="1">Uncharacterized protein</fullName>
    </submittedName>
</protein>
<reference evidence="1" key="1">
    <citation type="submission" date="2021-04" db="EMBL/GenBank/DDBJ databases">
        <title>Pseudaminobacter soli sp. nov., isolated from paddy soil contaminated by heavy metals.</title>
        <authorList>
            <person name="Zhang K."/>
        </authorList>
    </citation>
    <scope>NUCLEOTIDE SEQUENCE</scope>
    <source>
        <strain evidence="1">19-2017</strain>
    </source>
</reference>
<proteinExistence type="predicted"/>